<reference evidence="1 3" key="1">
    <citation type="journal article" date="2011" name="Nature">
        <title>The Medicago genome provides insight into the evolution of rhizobial symbioses.</title>
        <authorList>
            <person name="Young N.D."/>
            <person name="Debelle F."/>
            <person name="Oldroyd G.E."/>
            <person name="Geurts R."/>
            <person name="Cannon S.B."/>
            <person name="Udvardi M.K."/>
            <person name="Benedito V.A."/>
            <person name="Mayer K.F."/>
            <person name="Gouzy J."/>
            <person name="Schoof H."/>
            <person name="Van de Peer Y."/>
            <person name="Proost S."/>
            <person name="Cook D.R."/>
            <person name="Meyers B.C."/>
            <person name="Spannagl M."/>
            <person name="Cheung F."/>
            <person name="De Mita S."/>
            <person name="Krishnakumar V."/>
            <person name="Gundlach H."/>
            <person name="Zhou S."/>
            <person name="Mudge J."/>
            <person name="Bharti A.K."/>
            <person name="Murray J.D."/>
            <person name="Naoumkina M.A."/>
            <person name="Rosen B."/>
            <person name="Silverstein K.A."/>
            <person name="Tang H."/>
            <person name="Rombauts S."/>
            <person name="Zhao P.X."/>
            <person name="Zhou P."/>
            <person name="Barbe V."/>
            <person name="Bardou P."/>
            <person name="Bechner M."/>
            <person name="Bellec A."/>
            <person name="Berger A."/>
            <person name="Berges H."/>
            <person name="Bidwell S."/>
            <person name="Bisseling T."/>
            <person name="Choisne N."/>
            <person name="Couloux A."/>
            <person name="Denny R."/>
            <person name="Deshpande S."/>
            <person name="Dai X."/>
            <person name="Doyle J.J."/>
            <person name="Dudez A.M."/>
            <person name="Farmer A.D."/>
            <person name="Fouteau S."/>
            <person name="Franken C."/>
            <person name="Gibelin C."/>
            <person name="Gish J."/>
            <person name="Goldstein S."/>
            <person name="Gonzalez A.J."/>
            <person name="Green P.J."/>
            <person name="Hallab A."/>
            <person name="Hartog M."/>
            <person name="Hua A."/>
            <person name="Humphray S.J."/>
            <person name="Jeong D.H."/>
            <person name="Jing Y."/>
            <person name="Jocker A."/>
            <person name="Kenton S.M."/>
            <person name="Kim D.J."/>
            <person name="Klee K."/>
            <person name="Lai H."/>
            <person name="Lang C."/>
            <person name="Lin S."/>
            <person name="Macmil S.L."/>
            <person name="Magdelenat G."/>
            <person name="Matthews L."/>
            <person name="McCorrison J."/>
            <person name="Monaghan E.L."/>
            <person name="Mun J.H."/>
            <person name="Najar F.Z."/>
            <person name="Nicholson C."/>
            <person name="Noirot C."/>
            <person name="O'Bleness M."/>
            <person name="Paule C.R."/>
            <person name="Poulain J."/>
            <person name="Prion F."/>
            <person name="Qin B."/>
            <person name="Qu C."/>
            <person name="Retzel E.F."/>
            <person name="Riddle C."/>
            <person name="Sallet E."/>
            <person name="Samain S."/>
            <person name="Samson N."/>
            <person name="Sanders I."/>
            <person name="Saurat O."/>
            <person name="Scarpelli C."/>
            <person name="Schiex T."/>
            <person name="Segurens B."/>
            <person name="Severin A.J."/>
            <person name="Sherrier D.J."/>
            <person name="Shi R."/>
            <person name="Sims S."/>
            <person name="Singer S.R."/>
            <person name="Sinharoy S."/>
            <person name="Sterck L."/>
            <person name="Viollet A."/>
            <person name="Wang B.B."/>
            <person name="Wang K."/>
            <person name="Wang M."/>
            <person name="Wang X."/>
            <person name="Warfsmann J."/>
            <person name="Weissenbach J."/>
            <person name="White D.D."/>
            <person name="White J.D."/>
            <person name="Wiley G.B."/>
            <person name="Wincker P."/>
            <person name="Xing Y."/>
            <person name="Yang L."/>
            <person name="Yao Z."/>
            <person name="Ying F."/>
            <person name="Zhai J."/>
            <person name="Zhou L."/>
            <person name="Zuber A."/>
            <person name="Denarie J."/>
            <person name="Dixon R.A."/>
            <person name="May G.D."/>
            <person name="Schwartz D.C."/>
            <person name="Rogers J."/>
            <person name="Quetier F."/>
            <person name="Town C.D."/>
            <person name="Roe B.A."/>
        </authorList>
    </citation>
    <scope>NUCLEOTIDE SEQUENCE [LARGE SCALE GENOMIC DNA]</scope>
    <source>
        <strain evidence="1">A17</strain>
        <strain evidence="2 3">cv. Jemalong A17</strain>
    </source>
</reference>
<dbReference type="AlphaFoldDB" id="A0A072UAF9"/>
<sequence length="135" mass="15459">MAKEDILHSSKMDSLLCICCRNVLNVFIKENVYSFPSQYVSSRWTVNAKKNKMGGVAIEDLEEGRNRASSTSLFNSIMVEFLELSERGSRSKKYHDIAIQTLRKEITELDRLDIEEPNEGFDNSTFKVMPKVSND</sequence>
<evidence type="ECO:0000313" key="2">
    <source>
        <dbReference type="EnsemblPlants" id="KEH26391"/>
    </source>
</evidence>
<evidence type="ECO:0000313" key="1">
    <source>
        <dbReference type="EMBL" id="KEH26391.1"/>
    </source>
</evidence>
<dbReference type="EMBL" id="CM001222">
    <property type="protein sequence ID" value="KEH26391.1"/>
    <property type="molecule type" value="Genomic_DNA"/>
</dbReference>
<protein>
    <recommendedName>
        <fullName evidence="4">Protein FAR1-RELATED SEQUENCE</fullName>
    </recommendedName>
</protein>
<dbReference type="HOGENOM" id="CLU_1888857_0_0_1"/>
<reference evidence="1 3" key="2">
    <citation type="journal article" date="2014" name="BMC Genomics">
        <title>An improved genome release (version Mt4.0) for the model legume Medicago truncatula.</title>
        <authorList>
            <person name="Tang H."/>
            <person name="Krishnakumar V."/>
            <person name="Bidwell S."/>
            <person name="Rosen B."/>
            <person name="Chan A."/>
            <person name="Zhou S."/>
            <person name="Gentzbittel L."/>
            <person name="Childs K.L."/>
            <person name="Yandell M."/>
            <person name="Gundlach H."/>
            <person name="Mayer K.F."/>
            <person name="Schwartz D.C."/>
            <person name="Town C.D."/>
        </authorList>
    </citation>
    <scope>GENOME REANNOTATION</scope>
    <source>
        <strain evidence="1">A17</strain>
        <strain evidence="2 3">cv. Jemalong A17</strain>
    </source>
</reference>
<name>A0A072UAF9_MEDTR</name>
<dbReference type="EnsemblPlants" id="KEH26391">
    <property type="protein sequence ID" value="KEH26391"/>
    <property type="gene ID" value="MTR_6g053640"/>
</dbReference>
<dbReference type="Proteomes" id="UP000002051">
    <property type="component" value="Chromosome 6"/>
</dbReference>
<gene>
    <name evidence="1" type="ordered locus">MTR_6g053640</name>
</gene>
<proteinExistence type="predicted"/>
<reference evidence="2" key="3">
    <citation type="submission" date="2015-04" db="UniProtKB">
        <authorList>
            <consortium name="EnsemblPlants"/>
        </authorList>
    </citation>
    <scope>IDENTIFICATION</scope>
    <source>
        <strain evidence="2">cv. Jemalong A17</strain>
    </source>
</reference>
<keyword evidence="3" id="KW-1185">Reference proteome</keyword>
<accession>A0A072UAF9</accession>
<evidence type="ECO:0008006" key="4">
    <source>
        <dbReference type="Google" id="ProtNLM"/>
    </source>
</evidence>
<organism evidence="1 3">
    <name type="scientific">Medicago truncatula</name>
    <name type="common">Barrel medic</name>
    <name type="synonym">Medicago tribuloides</name>
    <dbReference type="NCBI Taxonomy" id="3880"/>
    <lineage>
        <taxon>Eukaryota</taxon>
        <taxon>Viridiplantae</taxon>
        <taxon>Streptophyta</taxon>
        <taxon>Embryophyta</taxon>
        <taxon>Tracheophyta</taxon>
        <taxon>Spermatophyta</taxon>
        <taxon>Magnoliopsida</taxon>
        <taxon>eudicotyledons</taxon>
        <taxon>Gunneridae</taxon>
        <taxon>Pentapetalae</taxon>
        <taxon>rosids</taxon>
        <taxon>fabids</taxon>
        <taxon>Fabales</taxon>
        <taxon>Fabaceae</taxon>
        <taxon>Papilionoideae</taxon>
        <taxon>50 kb inversion clade</taxon>
        <taxon>NPAAA clade</taxon>
        <taxon>Hologalegina</taxon>
        <taxon>IRL clade</taxon>
        <taxon>Trifolieae</taxon>
        <taxon>Medicago</taxon>
    </lineage>
</organism>
<evidence type="ECO:0000313" key="3">
    <source>
        <dbReference type="Proteomes" id="UP000002051"/>
    </source>
</evidence>